<feature type="region of interest" description="Disordered" evidence="2">
    <location>
        <begin position="24"/>
        <end position="70"/>
    </location>
</feature>
<keyword evidence="5" id="KW-1185">Reference proteome</keyword>
<proteinExistence type="predicted"/>
<organism evidence="4 5">
    <name type="scientific">Streptomyces humidus</name>
    <dbReference type="NCBI Taxonomy" id="52259"/>
    <lineage>
        <taxon>Bacteria</taxon>
        <taxon>Bacillati</taxon>
        <taxon>Actinomycetota</taxon>
        <taxon>Actinomycetes</taxon>
        <taxon>Kitasatosporales</taxon>
        <taxon>Streptomycetaceae</taxon>
        <taxon>Streptomyces</taxon>
    </lineage>
</organism>
<dbReference type="SUPFAM" id="SSF55874">
    <property type="entry name" value="ATPase domain of HSP90 chaperone/DNA topoisomerase II/histidine kinase"/>
    <property type="match status" value="1"/>
</dbReference>
<reference evidence="4" key="1">
    <citation type="journal article" date="2014" name="Int. J. Syst. Evol. Microbiol.">
        <title>Complete genome sequence of Corynebacterium casei LMG S-19264T (=DSM 44701T), isolated from a smear-ripened cheese.</title>
        <authorList>
            <consortium name="US DOE Joint Genome Institute (JGI-PGF)"/>
            <person name="Walter F."/>
            <person name="Albersmeier A."/>
            <person name="Kalinowski J."/>
            <person name="Ruckert C."/>
        </authorList>
    </citation>
    <scope>NUCLEOTIDE SEQUENCE</scope>
    <source>
        <strain evidence="4">JCM 4386</strain>
    </source>
</reference>
<comment type="caution">
    <text evidence="4">The sequence shown here is derived from an EMBL/GenBank/DDBJ whole genome shotgun (WGS) entry which is preliminary data.</text>
</comment>
<dbReference type="CDD" id="cd16936">
    <property type="entry name" value="HATPase_RsbW-like"/>
    <property type="match status" value="1"/>
</dbReference>
<dbReference type="PANTHER" id="PTHR35526">
    <property type="entry name" value="ANTI-SIGMA-F FACTOR RSBW-RELATED"/>
    <property type="match status" value="1"/>
</dbReference>
<keyword evidence="1" id="KW-0418">Kinase</keyword>
<dbReference type="InterPro" id="IPR036890">
    <property type="entry name" value="HATPase_C_sf"/>
</dbReference>
<dbReference type="Gene3D" id="3.30.565.10">
    <property type="entry name" value="Histidine kinase-like ATPase, C-terminal domain"/>
    <property type="match status" value="1"/>
</dbReference>
<evidence type="ECO:0000256" key="1">
    <source>
        <dbReference type="ARBA" id="ARBA00022527"/>
    </source>
</evidence>
<evidence type="ECO:0000313" key="5">
    <source>
        <dbReference type="Proteomes" id="UP000606194"/>
    </source>
</evidence>
<evidence type="ECO:0000256" key="2">
    <source>
        <dbReference type="SAM" id="MobiDB-lite"/>
    </source>
</evidence>
<evidence type="ECO:0000313" key="4">
    <source>
        <dbReference type="EMBL" id="GGR85427.1"/>
    </source>
</evidence>
<dbReference type="InterPro" id="IPR003594">
    <property type="entry name" value="HATPase_dom"/>
</dbReference>
<keyword evidence="1" id="KW-0723">Serine/threonine-protein kinase</keyword>
<dbReference type="InterPro" id="IPR050267">
    <property type="entry name" value="Anti-sigma-factor_SerPK"/>
</dbReference>
<dbReference type="GO" id="GO:0004674">
    <property type="term" value="F:protein serine/threonine kinase activity"/>
    <property type="evidence" value="ECO:0007669"/>
    <property type="project" value="UniProtKB-KW"/>
</dbReference>
<gene>
    <name evidence="4" type="ORF">GCM10010269_25680</name>
</gene>
<dbReference type="Proteomes" id="UP000606194">
    <property type="component" value="Unassembled WGS sequence"/>
</dbReference>
<feature type="domain" description="Histidine kinase/HSP90-like ATPase" evidence="3">
    <location>
        <begin position="75"/>
        <end position="174"/>
    </location>
</feature>
<name>A0A918FVU2_9ACTN</name>
<sequence>MLLALDLDESTSREVRGLLVAVEAAPGAGSEHSERRAGRTQRSEAWPAGRRTGTTGPAEQTAPRHRGRPLKESPRHFVAALLEDETTDLVDDAVLVVGELAATAVKHTRSGWYRGWFLVLVHFGDDLVRIEVVDQGVDEESMVRSVTGHVEEDGRGLMLIAACVKNWGVKDRPSGARCVWADLVRFG</sequence>
<dbReference type="Pfam" id="PF13581">
    <property type="entry name" value="HATPase_c_2"/>
    <property type="match status" value="1"/>
</dbReference>
<dbReference type="PANTHER" id="PTHR35526:SF3">
    <property type="entry name" value="ANTI-SIGMA-F FACTOR RSBW"/>
    <property type="match status" value="1"/>
</dbReference>
<keyword evidence="1" id="KW-0808">Transferase</keyword>
<evidence type="ECO:0000259" key="3">
    <source>
        <dbReference type="Pfam" id="PF13581"/>
    </source>
</evidence>
<dbReference type="EMBL" id="BMTL01000009">
    <property type="protein sequence ID" value="GGR85427.1"/>
    <property type="molecule type" value="Genomic_DNA"/>
</dbReference>
<reference evidence="4" key="2">
    <citation type="submission" date="2020-09" db="EMBL/GenBank/DDBJ databases">
        <authorList>
            <person name="Sun Q."/>
            <person name="Ohkuma M."/>
        </authorList>
    </citation>
    <scope>NUCLEOTIDE SEQUENCE</scope>
    <source>
        <strain evidence="4">JCM 4386</strain>
    </source>
</reference>
<accession>A0A918FVU2</accession>
<dbReference type="AlphaFoldDB" id="A0A918FVU2"/>
<protein>
    <recommendedName>
        <fullName evidence="3">Histidine kinase/HSP90-like ATPase domain-containing protein</fullName>
    </recommendedName>
</protein>